<dbReference type="GeneID" id="25291337"/>
<dbReference type="EMBL" id="KN847476">
    <property type="protein sequence ID" value="KIX08610.1"/>
    <property type="molecule type" value="Genomic_DNA"/>
</dbReference>
<evidence type="ECO:0000313" key="2">
    <source>
        <dbReference type="Proteomes" id="UP000053617"/>
    </source>
</evidence>
<organism evidence="1 2">
    <name type="scientific">Rhinocladiella mackenziei CBS 650.93</name>
    <dbReference type="NCBI Taxonomy" id="1442369"/>
    <lineage>
        <taxon>Eukaryota</taxon>
        <taxon>Fungi</taxon>
        <taxon>Dikarya</taxon>
        <taxon>Ascomycota</taxon>
        <taxon>Pezizomycotina</taxon>
        <taxon>Eurotiomycetes</taxon>
        <taxon>Chaetothyriomycetidae</taxon>
        <taxon>Chaetothyriales</taxon>
        <taxon>Herpotrichiellaceae</taxon>
        <taxon>Rhinocladiella</taxon>
    </lineage>
</organism>
<accession>A0A0D2JGZ0</accession>
<reference evidence="1 2" key="1">
    <citation type="submission" date="2015-01" db="EMBL/GenBank/DDBJ databases">
        <title>The Genome Sequence of Rhinocladiella mackenzie CBS 650.93.</title>
        <authorList>
            <consortium name="The Broad Institute Genomics Platform"/>
            <person name="Cuomo C."/>
            <person name="de Hoog S."/>
            <person name="Gorbushina A."/>
            <person name="Stielow B."/>
            <person name="Teixiera M."/>
            <person name="Abouelleil A."/>
            <person name="Chapman S.B."/>
            <person name="Priest M."/>
            <person name="Young S.K."/>
            <person name="Wortman J."/>
            <person name="Nusbaum C."/>
            <person name="Birren B."/>
        </authorList>
    </citation>
    <scope>NUCLEOTIDE SEQUENCE [LARGE SCALE GENOMIC DNA]</scope>
    <source>
        <strain evidence="1 2">CBS 650.93</strain>
    </source>
</reference>
<dbReference type="VEuPathDB" id="FungiDB:Z518_03266"/>
<dbReference type="AlphaFoldDB" id="A0A0D2JGZ0"/>
<protein>
    <submittedName>
        <fullName evidence="1">Uncharacterized protein</fullName>
    </submittedName>
</protein>
<keyword evidence="2" id="KW-1185">Reference proteome</keyword>
<dbReference type="HOGENOM" id="CLU_2414479_0_0_1"/>
<gene>
    <name evidence="1" type="ORF">Z518_03266</name>
</gene>
<dbReference type="OrthoDB" id="194358at2759"/>
<dbReference type="Proteomes" id="UP000053617">
    <property type="component" value="Unassembled WGS sequence"/>
</dbReference>
<dbReference type="RefSeq" id="XP_013275746.1">
    <property type="nucleotide sequence ID" value="XM_013420292.1"/>
</dbReference>
<proteinExistence type="predicted"/>
<evidence type="ECO:0000313" key="1">
    <source>
        <dbReference type="EMBL" id="KIX08610.1"/>
    </source>
</evidence>
<sequence>MSADKSNKNFAWYLKKSPRDGWVAEKALFQSHLDCGKSITQILVGEGAGKLILSIRNRITNGTSMVSRTLYGHVGTDRTFTNGFHTCSRRTK</sequence>
<name>A0A0D2JGZ0_9EURO</name>